<dbReference type="PROSITE" id="PS00287">
    <property type="entry name" value="CYSTATIN"/>
    <property type="match status" value="1"/>
</dbReference>
<sequence length="274" mass="30864">MDRFVLLLLSCLTANTHACKQQERSVASPPPKGIVGGITPMTKEDMNEMMFQDAISEVMKNLDEANECHFFQFVRVVEATKQVVAGMKYVVKLEVTPIYFNENDRECLRPCYRDLRGNREVTATVVLKPWGDPKHYITFNPSSDGSADFSKSGKLIDTCDSSEWMILTLEEIKLWPFQGVVQAAIERLNVNASRCFRYELKDVIEGKRMMTSNLNYAWTMKVNRIYDESMPNCLGVCADDCSSIEIYSVSALVSPPRGGTPEILKIEHKGPAAP</sequence>
<name>A0ABR4QSM2_9CEST</name>
<dbReference type="EMBL" id="JAKROA010000001">
    <property type="protein sequence ID" value="KAL5112701.1"/>
    <property type="molecule type" value="Genomic_DNA"/>
</dbReference>
<protein>
    <recommendedName>
        <fullName evidence="2">Cystatin domain-containing protein</fullName>
    </recommendedName>
</protein>
<evidence type="ECO:0000313" key="4">
    <source>
        <dbReference type="Proteomes" id="UP001651158"/>
    </source>
</evidence>
<dbReference type="Proteomes" id="UP001651158">
    <property type="component" value="Unassembled WGS sequence"/>
</dbReference>
<dbReference type="Gene3D" id="3.10.450.10">
    <property type="match status" value="1"/>
</dbReference>
<evidence type="ECO:0000313" key="3">
    <source>
        <dbReference type="EMBL" id="KAL5112701.1"/>
    </source>
</evidence>
<feature type="domain" description="Cystatin" evidence="2">
    <location>
        <begin position="33"/>
        <end position="142"/>
    </location>
</feature>
<dbReference type="Pfam" id="PF00031">
    <property type="entry name" value="Cystatin"/>
    <property type="match status" value="1"/>
</dbReference>
<dbReference type="SUPFAM" id="SSF54403">
    <property type="entry name" value="Cystatin/monellin"/>
    <property type="match status" value="1"/>
</dbReference>
<dbReference type="CDD" id="cd00042">
    <property type="entry name" value="CY"/>
    <property type="match status" value="1"/>
</dbReference>
<accession>A0ABR4QSM2</accession>
<feature type="chain" id="PRO_5047129523" description="Cystatin domain-containing protein" evidence="1">
    <location>
        <begin position="19"/>
        <end position="274"/>
    </location>
</feature>
<dbReference type="SMART" id="SM00043">
    <property type="entry name" value="CY"/>
    <property type="match status" value="1"/>
</dbReference>
<organism evidence="3 4">
    <name type="scientific">Taenia crassiceps</name>
    <dbReference type="NCBI Taxonomy" id="6207"/>
    <lineage>
        <taxon>Eukaryota</taxon>
        <taxon>Metazoa</taxon>
        <taxon>Spiralia</taxon>
        <taxon>Lophotrochozoa</taxon>
        <taxon>Platyhelminthes</taxon>
        <taxon>Cestoda</taxon>
        <taxon>Eucestoda</taxon>
        <taxon>Cyclophyllidea</taxon>
        <taxon>Taeniidae</taxon>
        <taxon>Taenia</taxon>
    </lineage>
</organism>
<dbReference type="InterPro" id="IPR000010">
    <property type="entry name" value="Cystatin_dom"/>
</dbReference>
<keyword evidence="1" id="KW-0732">Signal</keyword>
<evidence type="ECO:0000256" key="1">
    <source>
        <dbReference type="SAM" id="SignalP"/>
    </source>
</evidence>
<comment type="caution">
    <text evidence="3">The sequence shown here is derived from an EMBL/GenBank/DDBJ whole genome shotgun (WGS) entry which is preliminary data.</text>
</comment>
<evidence type="ECO:0000259" key="2">
    <source>
        <dbReference type="SMART" id="SM00043"/>
    </source>
</evidence>
<reference evidence="3 4" key="1">
    <citation type="journal article" date="2022" name="Front. Cell. Infect. Microbiol.">
        <title>The Genomes of Two Strains of Taenia crassiceps the Animal Model for the Study of Human Cysticercosis.</title>
        <authorList>
            <person name="Bobes R.J."/>
            <person name="Estrada K."/>
            <person name="Rios-Valencia D.G."/>
            <person name="Calderon-Gallegos A."/>
            <person name="de la Torre P."/>
            <person name="Carrero J.C."/>
            <person name="Sanchez-Flores A."/>
            <person name="Laclette J.P."/>
        </authorList>
    </citation>
    <scope>NUCLEOTIDE SEQUENCE [LARGE SCALE GENOMIC DNA]</scope>
    <source>
        <strain evidence="3">WFUcys</strain>
    </source>
</reference>
<keyword evidence="4" id="KW-1185">Reference proteome</keyword>
<dbReference type="InterPro" id="IPR046350">
    <property type="entry name" value="Cystatin_sf"/>
</dbReference>
<gene>
    <name evidence="3" type="ORF">TcWFU_008350</name>
</gene>
<proteinExistence type="predicted"/>
<dbReference type="InterPro" id="IPR018073">
    <property type="entry name" value="Prot_inh_cystat_CS"/>
</dbReference>
<feature type="signal peptide" evidence="1">
    <location>
        <begin position="1"/>
        <end position="18"/>
    </location>
</feature>